<feature type="transmembrane region" description="Helical" evidence="7">
    <location>
        <begin position="234"/>
        <end position="259"/>
    </location>
</feature>
<keyword evidence="5 7" id="KW-1133">Transmembrane helix</keyword>
<evidence type="ECO:0000256" key="5">
    <source>
        <dbReference type="ARBA" id="ARBA00022989"/>
    </source>
</evidence>
<dbReference type="EMBL" id="JAOQKE010000017">
    <property type="protein sequence ID" value="MCU6726075.1"/>
    <property type="molecule type" value="Genomic_DNA"/>
</dbReference>
<keyword evidence="2" id="KW-0813">Transport</keyword>
<keyword evidence="9" id="KW-1185">Reference proteome</keyword>
<feature type="transmembrane region" description="Helical" evidence="7">
    <location>
        <begin position="96"/>
        <end position="115"/>
    </location>
</feature>
<keyword evidence="6 7" id="KW-0472">Membrane</keyword>
<name>A0ABT2SP98_9FIRM</name>
<proteinExistence type="predicted"/>
<feature type="transmembrane region" description="Helical" evidence="7">
    <location>
        <begin position="12"/>
        <end position="32"/>
    </location>
</feature>
<dbReference type="CDD" id="cd13138">
    <property type="entry name" value="MATE_yoeA_like"/>
    <property type="match status" value="1"/>
</dbReference>
<dbReference type="PANTHER" id="PTHR43549">
    <property type="entry name" value="MULTIDRUG RESISTANCE PROTEIN YPNP-RELATED"/>
    <property type="match status" value="1"/>
</dbReference>
<feature type="transmembrane region" description="Helical" evidence="7">
    <location>
        <begin position="135"/>
        <end position="159"/>
    </location>
</feature>
<dbReference type="InterPro" id="IPR048279">
    <property type="entry name" value="MdtK-like"/>
</dbReference>
<evidence type="ECO:0000256" key="3">
    <source>
        <dbReference type="ARBA" id="ARBA00022475"/>
    </source>
</evidence>
<accession>A0ABT2SP98</accession>
<dbReference type="InterPro" id="IPR002528">
    <property type="entry name" value="MATE_fam"/>
</dbReference>
<dbReference type="InterPro" id="IPR052031">
    <property type="entry name" value="Membrane_Transporter-Flippase"/>
</dbReference>
<feature type="transmembrane region" description="Helical" evidence="7">
    <location>
        <begin position="52"/>
        <end position="76"/>
    </location>
</feature>
<dbReference type="RefSeq" id="WP_262655332.1">
    <property type="nucleotide sequence ID" value="NZ_JAOQKE010000017.1"/>
</dbReference>
<evidence type="ECO:0000256" key="7">
    <source>
        <dbReference type="SAM" id="Phobius"/>
    </source>
</evidence>
<dbReference type="PIRSF" id="PIRSF006603">
    <property type="entry name" value="DinF"/>
    <property type="match status" value="1"/>
</dbReference>
<comment type="subcellular location">
    <subcellularLocation>
        <location evidence="1">Cell membrane</location>
        <topology evidence="1">Multi-pass membrane protein</topology>
    </subcellularLocation>
</comment>
<dbReference type="NCBIfam" id="TIGR00797">
    <property type="entry name" value="matE"/>
    <property type="match status" value="1"/>
</dbReference>
<feature type="transmembrane region" description="Helical" evidence="7">
    <location>
        <begin position="346"/>
        <end position="364"/>
    </location>
</feature>
<evidence type="ECO:0000313" key="8">
    <source>
        <dbReference type="EMBL" id="MCU6726075.1"/>
    </source>
</evidence>
<feature type="transmembrane region" description="Helical" evidence="7">
    <location>
        <begin position="195"/>
        <end position="214"/>
    </location>
</feature>
<dbReference type="Proteomes" id="UP001652338">
    <property type="component" value="Unassembled WGS sequence"/>
</dbReference>
<evidence type="ECO:0000256" key="2">
    <source>
        <dbReference type="ARBA" id="ARBA00022448"/>
    </source>
</evidence>
<feature type="transmembrane region" description="Helical" evidence="7">
    <location>
        <begin position="279"/>
        <end position="300"/>
    </location>
</feature>
<evidence type="ECO:0000256" key="4">
    <source>
        <dbReference type="ARBA" id="ARBA00022692"/>
    </source>
</evidence>
<feature type="transmembrane region" description="Helical" evidence="7">
    <location>
        <begin position="415"/>
        <end position="434"/>
    </location>
</feature>
<dbReference type="PANTHER" id="PTHR43549:SF3">
    <property type="entry name" value="MULTIDRUG RESISTANCE PROTEIN YPNP-RELATED"/>
    <property type="match status" value="1"/>
</dbReference>
<evidence type="ECO:0000313" key="9">
    <source>
        <dbReference type="Proteomes" id="UP001652338"/>
    </source>
</evidence>
<feature type="transmembrane region" description="Helical" evidence="7">
    <location>
        <begin position="312"/>
        <end position="340"/>
    </location>
</feature>
<organism evidence="8 9">
    <name type="scientific">Muricoprocola aceti</name>
    <dbReference type="NCBI Taxonomy" id="2981772"/>
    <lineage>
        <taxon>Bacteria</taxon>
        <taxon>Bacillati</taxon>
        <taxon>Bacillota</taxon>
        <taxon>Clostridia</taxon>
        <taxon>Lachnospirales</taxon>
        <taxon>Lachnospiraceae</taxon>
        <taxon>Muricoprocola</taxon>
    </lineage>
</organism>
<protein>
    <submittedName>
        <fullName evidence="8">MATE family efflux transporter</fullName>
    </submittedName>
</protein>
<sequence>MKNTNLTEGSIAKGFILFALPLFLGSLFQQLYGTVDLIFVGNYMGKTEAAAVGASGILVTCLIGLFTGISVGAGVITAQYWGAKNKENVRKSMENALFLALAGGILLMAAGQLLADWALRALNTPASILAQALVYIRIYLLAIMSMIIYNMCAGILRAMGDSRTPFLVLAAGGFLNVCMDWCFIAMLGWGVAGAALATVVSQTFTAVFLMVYIFRKENLLRQRWKIERRMSKTIIKIGIPLGIQAMILTLSNLVVQYYINGFGEDAVAAFTVYFRVENILYLPIVAFGQSIVTFAGQNYGAGKYERIKKSAIVCNIISASVIMILSTVILMLGRTILGIFCRDENVIRLGLQIIGVSFPFYFIYSIMEVTGGLVRGVGKTIPSMIIVIVTLCICRIGILKLFVDQFHSLRMVAAVYPITWSLAMIAFIICFVDVSRKMLKKQ</sequence>
<evidence type="ECO:0000256" key="1">
    <source>
        <dbReference type="ARBA" id="ARBA00004651"/>
    </source>
</evidence>
<keyword evidence="3" id="KW-1003">Cell membrane</keyword>
<feature type="transmembrane region" description="Helical" evidence="7">
    <location>
        <begin position="384"/>
        <end position="403"/>
    </location>
</feature>
<comment type="caution">
    <text evidence="8">The sequence shown here is derived from an EMBL/GenBank/DDBJ whole genome shotgun (WGS) entry which is preliminary data.</text>
</comment>
<reference evidence="8 9" key="1">
    <citation type="journal article" date="2021" name="ISME Commun">
        <title>Automated analysis of genomic sequences facilitates high-throughput and comprehensive description of bacteria.</title>
        <authorList>
            <person name="Hitch T.C.A."/>
        </authorList>
    </citation>
    <scope>NUCLEOTIDE SEQUENCE [LARGE SCALE GENOMIC DNA]</scope>
    <source>
        <strain evidence="8 9">Sanger_29</strain>
    </source>
</reference>
<feature type="transmembrane region" description="Helical" evidence="7">
    <location>
        <begin position="166"/>
        <end position="189"/>
    </location>
</feature>
<dbReference type="Pfam" id="PF01554">
    <property type="entry name" value="MatE"/>
    <property type="match status" value="2"/>
</dbReference>
<keyword evidence="4 7" id="KW-0812">Transmembrane</keyword>
<gene>
    <name evidence="8" type="ORF">OCV47_12110</name>
</gene>
<evidence type="ECO:0000256" key="6">
    <source>
        <dbReference type="ARBA" id="ARBA00023136"/>
    </source>
</evidence>